<dbReference type="CDD" id="cd17574">
    <property type="entry name" value="REC_OmpR"/>
    <property type="match status" value="1"/>
</dbReference>
<evidence type="ECO:0000259" key="3">
    <source>
        <dbReference type="PROSITE" id="PS50110"/>
    </source>
</evidence>
<evidence type="ECO:0000256" key="1">
    <source>
        <dbReference type="ARBA" id="ARBA00022553"/>
    </source>
</evidence>
<dbReference type="PANTHER" id="PTHR44591:SF23">
    <property type="entry name" value="CHEY SUBFAMILY"/>
    <property type="match status" value="1"/>
</dbReference>
<dbReference type="InterPro" id="IPR001789">
    <property type="entry name" value="Sig_transdc_resp-reg_receiver"/>
</dbReference>
<feature type="modified residue" description="4-aspartylphosphate" evidence="2">
    <location>
        <position position="62"/>
    </location>
</feature>
<keyword evidence="4" id="KW-0418">Kinase</keyword>
<dbReference type="PANTHER" id="PTHR44591">
    <property type="entry name" value="STRESS RESPONSE REGULATOR PROTEIN 1"/>
    <property type="match status" value="1"/>
</dbReference>
<proteinExistence type="predicted"/>
<keyword evidence="5" id="KW-1185">Reference proteome</keyword>
<keyword evidence="4" id="KW-0808">Transferase</keyword>
<dbReference type="SMART" id="SM00448">
    <property type="entry name" value="REC"/>
    <property type="match status" value="2"/>
</dbReference>
<dbReference type="Pfam" id="PF00072">
    <property type="entry name" value="Response_reg"/>
    <property type="match status" value="2"/>
</dbReference>
<protein>
    <submittedName>
        <fullName evidence="4">Sensory box histidine kinase/response regulator</fullName>
    </submittedName>
</protein>
<reference evidence="5" key="1">
    <citation type="submission" date="2017-06" db="EMBL/GenBank/DDBJ databases">
        <title>Genome analysis of Fimbriiglobus ruber SP5, the first member of the order Planctomycetales with confirmed chitinolytic capability.</title>
        <authorList>
            <person name="Ravin N.V."/>
            <person name="Rakitin A.L."/>
            <person name="Ivanova A.A."/>
            <person name="Beletsky A.V."/>
            <person name="Kulichevskaya I.S."/>
            <person name="Mardanov A.V."/>
            <person name="Dedysh S.N."/>
        </authorList>
    </citation>
    <scope>NUCLEOTIDE SEQUENCE [LARGE SCALE GENOMIC DNA]</scope>
    <source>
        <strain evidence="5">SP5</strain>
    </source>
</reference>
<dbReference type="OrthoDB" id="9762493at2"/>
<gene>
    <name evidence="4" type="ORF">FRUB_01648</name>
</gene>
<feature type="domain" description="Response regulatory" evidence="3">
    <location>
        <begin position="148"/>
        <end position="265"/>
    </location>
</feature>
<accession>A0A225EA77</accession>
<keyword evidence="1 2" id="KW-0597">Phosphoprotein</keyword>
<dbReference type="EMBL" id="NIDE01000002">
    <property type="protein sequence ID" value="OWK45317.1"/>
    <property type="molecule type" value="Genomic_DNA"/>
</dbReference>
<evidence type="ECO:0000313" key="4">
    <source>
        <dbReference type="EMBL" id="OWK45317.1"/>
    </source>
</evidence>
<dbReference type="AlphaFoldDB" id="A0A225EA77"/>
<name>A0A225EA77_9BACT</name>
<organism evidence="4 5">
    <name type="scientific">Fimbriiglobus ruber</name>
    <dbReference type="NCBI Taxonomy" id="1908690"/>
    <lineage>
        <taxon>Bacteria</taxon>
        <taxon>Pseudomonadati</taxon>
        <taxon>Planctomycetota</taxon>
        <taxon>Planctomycetia</taxon>
        <taxon>Gemmatales</taxon>
        <taxon>Gemmataceae</taxon>
        <taxon>Fimbriiglobus</taxon>
    </lineage>
</organism>
<sequence>MQQTASLAPTASHVLIIDDDPAALELLARTLAREGYQVEVAENGGAGLRAVRERPPAAITLDVDMPGMDGWAFLSSVKADPKLALIPVIMITTVDEKSRGFSEGAADYLLKPVDRARLLTVLRKLTPAPQGRAPIPDAPEAVGPSPGRVLVVEDDVSNRSILVRMLRKEGWDVAEADTGRTALAAVAETAPDLILLDMGLPDLDGFGVLRELRADPRFARIPVVVVSAKDLTWDERTGLRSTVLKIFLKGAYSRSELLSDIRDCLSNRAPNSTDPAGAHRPA</sequence>
<dbReference type="InterPro" id="IPR050595">
    <property type="entry name" value="Bact_response_regulator"/>
</dbReference>
<feature type="domain" description="Response regulatory" evidence="3">
    <location>
        <begin position="13"/>
        <end position="126"/>
    </location>
</feature>
<dbReference type="SUPFAM" id="SSF52172">
    <property type="entry name" value="CheY-like"/>
    <property type="match status" value="2"/>
</dbReference>
<dbReference type="Proteomes" id="UP000214646">
    <property type="component" value="Unassembled WGS sequence"/>
</dbReference>
<feature type="modified residue" description="4-aspartylphosphate" evidence="2">
    <location>
        <position position="197"/>
    </location>
</feature>
<dbReference type="GO" id="GO:0000160">
    <property type="term" value="P:phosphorelay signal transduction system"/>
    <property type="evidence" value="ECO:0007669"/>
    <property type="project" value="InterPro"/>
</dbReference>
<dbReference type="Gene3D" id="3.40.50.2300">
    <property type="match status" value="2"/>
</dbReference>
<dbReference type="PROSITE" id="PS50110">
    <property type="entry name" value="RESPONSE_REGULATORY"/>
    <property type="match status" value="2"/>
</dbReference>
<comment type="caution">
    <text evidence="4">The sequence shown here is derived from an EMBL/GenBank/DDBJ whole genome shotgun (WGS) entry which is preliminary data.</text>
</comment>
<evidence type="ECO:0000313" key="5">
    <source>
        <dbReference type="Proteomes" id="UP000214646"/>
    </source>
</evidence>
<dbReference type="RefSeq" id="WP_088253062.1">
    <property type="nucleotide sequence ID" value="NZ_NIDE01000002.1"/>
</dbReference>
<evidence type="ECO:0000256" key="2">
    <source>
        <dbReference type="PROSITE-ProRule" id="PRU00169"/>
    </source>
</evidence>
<dbReference type="InterPro" id="IPR011006">
    <property type="entry name" value="CheY-like_superfamily"/>
</dbReference>
<dbReference type="GO" id="GO:0016301">
    <property type="term" value="F:kinase activity"/>
    <property type="evidence" value="ECO:0007669"/>
    <property type="project" value="UniProtKB-KW"/>
</dbReference>